<evidence type="ECO:0000313" key="2">
    <source>
        <dbReference type="Proteomes" id="UP001221142"/>
    </source>
</evidence>
<evidence type="ECO:0000313" key="1">
    <source>
        <dbReference type="EMBL" id="KAJ7644829.1"/>
    </source>
</evidence>
<gene>
    <name evidence="1" type="ORF">FB45DRAFT_1021574</name>
</gene>
<protein>
    <submittedName>
        <fullName evidence="1">Uncharacterized protein</fullName>
    </submittedName>
</protein>
<name>A0AAD7CC91_9AGAR</name>
<dbReference type="Proteomes" id="UP001221142">
    <property type="component" value="Unassembled WGS sequence"/>
</dbReference>
<dbReference type="AlphaFoldDB" id="A0AAD7CC91"/>
<dbReference type="EMBL" id="JARKIF010000003">
    <property type="protein sequence ID" value="KAJ7644829.1"/>
    <property type="molecule type" value="Genomic_DNA"/>
</dbReference>
<keyword evidence="2" id="KW-1185">Reference proteome</keyword>
<proteinExistence type="predicted"/>
<organism evidence="1 2">
    <name type="scientific">Roridomyces roridus</name>
    <dbReference type="NCBI Taxonomy" id="1738132"/>
    <lineage>
        <taxon>Eukaryota</taxon>
        <taxon>Fungi</taxon>
        <taxon>Dikarya</taxon>
        <taxon>Basidiomycota</taxon>
        <taxon>Agaricomycotina</taxon>
        <taxon>Agaricomycetes</taxon>
        <taxon>Agaricomycetidae</taxon>
        <taxon>Agaricales</taxon>
        <taxon>Marasmiineae</taxon>
        <taxon>Mycenaceae</taxon>
        <taxon>Roridomyces</taxon>
    </lineage>
</organism>
<sequence length="106" mass="11490">MPKGVPDLRSARHMISVLSAPSPSSRLNTPALPMESTLKRLPFDSKTYMKLVCAKIRPENDHPASPHCRLAAAPSNNSFGQLVSTLSTRMDLIIGGAMEQWGGSLF</sequence>
<comment type="caution">
    <text evidence="1">The sequence shown here is derived from an EMBL/GenBank/DDBJ whole genome shotgun (WGS) entry which is preliminary data.</text>
</comment>
<accession>A0AAD7CC91</accession>
<reference evidence="1" key="1">
    <citation type="submission" date="2023-03" db="EMBL/GenBank/DDBJ databases">
        <title>Massive genome expansion in bonnet fungi (Mycena s.s.) driven by repeated elements and novel gene families across ecological guilds.</title>
        <authorList>
            <consortium name="Lawrence Berkeley National Laboratory"/>
            <person name="Harder C.B."/>
            <person name="Miyauchi S."/>
            <person name="Viragh M."/>
            <person name="Kuo A."/>
            <person name="Thoen E."/>
            <person name="Andreopoulos B."/>
            <person name="Lu D."/>
            <person name="Skrede I."/>
            <person name="Drula E."/>
            <person name="Henrissat B."/>
            <person name="Morin E."/>
            <person name="Kohler A."/>
            <person name="Barry K."/>
            <person name="LaButti K."/>
            <person name="Morin E."/>
            <person name="Salamov A."/>
            <person name="Lipzen A."/>
            <person name="Mereny Z."/>
            <person name="Hegedus B."/>
            <person name="Baldrian P."/>
            <person name="Stursova M."/>
            <person name="Weitz H."/>
            <person name="Taylor A."/>
            <person name="Grigoriev I.V."/>
            <person name="Nagy L.G."/>
            <person name="Martin F."/>
            <person name="Kauserud H."/>
        </authorList>
    </citation>
    <scope>NUCLEOTIDE SEQUENCE</scope>
    <source>
        <strain evidence="1">9284</strain>
    </source>
</reference>